<dbReference type="SFLD" id="SFLDS00029">
    <property type="entry name" value="Radical_SAM"/>
    <property type="match status" value="1"/>
</dbReference>
<dbReference type="Proteomes" id="UP001348817">
    <property type="component" value="Chromosome"/>
</dbReference>
<reference evidence="7 8" key="1">
    <citation type="submission" date="2021-12" db="EMBL/GenBank/DDBJ databases">
        <title>Genome sequencing of bacteria with rrn-lacking chromosome and rrn-plasmid.</title>
        <authorList>
            <person name="Anda M."/>
            <person name="Iwasaki W."/>
        </authorList>
    </citation>
    <scope>NUCLEOTIDE SEQUENCE [LARGE SCALE GENOMIC DNA]</scope>
    <source>
        <strain evidence="7 8">DSM 100852</strain>
    </source>
</reference>
<dbReference type="InterPro" id="IPR058240">
    <property type="entry name" value="rSAM_sf"/>
</dbReference>
<dbReference type="InterPro" id="IPR007197">
    <property type="entry name" value="rSAM"/>
</dbReference>
<keyword evidence="8" id="KW-1185">Reference proteome</keyword>
<proteinExistence type="predicted"/>
<dbReference type="SUPFAM" id="SSF102114">
    <property type="entry name" value="Radical SAM enzymes"/>
    <property type="match status" value="1"/>
</dbReference>
<keyword evidence="5" id="KW-0411">Iron-sulfur</keyword>
<dbReference type="EMBL" id="AP025314">
    <property type="protein sequence ID" value="BDD08435.1"/>
    <property type="molecule type" value="Genomic_DNA"/>
</dbReference>
<keyword evidence="2" id="KW-0949">S-adenosyl-L-methionine</keyword>
<dbReference type="PANTHER" id="PTHR13932">
    <property type="entry name" value="COPROPORPHYRINIGEN III OXIDASE"/>
    <property type="match status" value="1"/>
</dbReference>
<organism evidence="7 8">
    <name type="scientific">Fulvitalea axinellae</name>
    <dbReference type="NCBI Taxonomy" id="1182444"/>
    <lineage>
        <taxon>Bacteria</taxon>
        <taxon>Pseudomonadati</taxon>
        <taxon>Bacteroidota</taxon>
        <taxon>Cytophagia</taxon>
        <taxon>Cytophagales</taxon>
        <taxon>Persicobacteraceae</taxon>
        <taxon>Fulvitalea</taxon>
    </lineage>
</organism>
<evidence type="ECO:0000256" key="4">
    <source>
        <dbReference type="ARBA" id="ARBA00023004"/>
    </source>
</evidence>
<dbReference type="SFLD" id="SFLDG01082">
    <property type="entry name" value="B12-binding_domain_containing"/>
    <property type="match status" value="1"/>
</dbReference>
<gene>
    <name evidence="7" type="primary">hemN_1</name>
    <name evidence="7" type="ORF">FUAX_08670</name>
</gene>
<dbReference type="CDD" id="cd01335">
    <property type="entry name" value="Radical_SAM"/>
    <property type="match status" value="1"/>
</dbReference>
<dbReference type="GO" id="GO:0005737">
    <property type="term" value="C:cytoplasm"/>
    <property type="evidence" value="ECO:0007669"/>
    <property type="project" value="TreeGrafter"/>
</dbReference>
<evidence type="ECO:0000256" key="1">
    <source>
        <dbReference type="ARBA" id="ARBA00001966"/>
    </source>
</evidence>
<dbReference type="SFLD" id="SFLDG01065">
    <property type="entry name" value="anaerobic_coproporphyrinogen-I"/>
    <property type="match status" value="1"/>
</dbReference>
<evidence type="ECO:0000256" key="2">
    <source>
        <dbReference type="ARBA" id="ARBA00022691"/>
    </source>
</evidence>
<dbReference type="GO" id="GO:0003824">
    <property type="term" value="F:catalytic activity"/>
    <property type="evidence" value="ECO:0007669"/>
    <property type="project" value="InterPro"/>
</dbReference>
<dbReference type="PANTHER" id="PTHR13932:SF5">
    <property type="entry name" value="RADICAL S-ADENOSYL METHIONINE DOMAIN-CONTAINING PROTEIN 1, MITOCHONDRIAL"/>
    <property type="match status" value="1"/>
</dbReference>
<keyword evidence="3" id="KW-0479">Metal-binding</keyword>
<dbReference type="AlphaFoldDB" id="A0AAU9CGS4"/>
<dbReference type="InterPro" id="IPR034505">
    <property type="entry name" value="Coproporphyrinogen-III_oxidase"/>
</dbReference>
<dbReference type="Gene3D" id="3.20.20.70">
    <property type="entry name" value="Aldolase class I"/>
    <property type="match status" value="1"/>
</dbReference>
<evidence type="ECO:0000259" key="6">
    <source>
        <dbReference type="PROSITE" id="PS51918"/>
    </source>
</evidence>
<dbReference type="GO" id="GO:0006779">
    <property type="term" value="P:porphyrin-containing compound biosynthetic process"/>
    <property type="evidence" value="ECO:0007669"/>
    <property type="project" value="TreeGrafter"/>
</dbReference>
<dbReference type="InterPro" id="IPR013785">
    <property type="entry name" value="Aldolase_TIM"/>
</dbReference>
<protein>
    <submittedName>
        <fullName evidence="7">Heme utilization radical SAM enzyme HutW</fullName>
    </submittedName>
</protein>
<evidence type="ECO:0000256" key="3">
    <source>
        <dbReference type="ARBA" id="ARBA00022723"/>
    </source>
</evidence>
<dbReference type="SMART" id="SM00729">
    <property type="entry name" value="Elp3"/>
    <property type="match status" value="1"/>
</dbReference>
<dbReference type="KEGG" id="fax:FUAX_08670"/>
<evidence type="ECO:0000313" key="7">
    <source>
        <dbReference type="EMBL" id="BDD08435.1"/>
    </source>
</evidence>
<sequence length="407" mass="45471">MTKADKKTSASDMTEHFSAMLAPLLDLPPTPGNQRVVYLHTPFCRSHCNYCPFYRHPAGKLKDFAQTTVKMIRALGQRPFVADSPFSVYFFGGGTPTILAPDDMGFLLAELTKNFRPAIGHEFTVESTLTRISPKMLDILKRNHVTRVSIGLQTFDENRRKMLGRPATRQEMVSKIKIARESGLETSLDLMYGIPGQMPEDLAEDVKLATDLGVDNISQYRLQLFDGAPLKKGIERGRISAMPSYDQVMETRLAGAQSALEAGYSHWNVKNFGKTKTTRCEYTLTPHEDRDMIPLGAGAGGQIGPKSIFTLPDADDYREAVRKGLYPVFRTGETATKQRVDRKVKGLLESGEVLLDKLAPDSVSLAYSRLEKLLEKEIVEKKDNAYRLTQGSFLDYERALDFTSSRG</sequence>
<dbReference type="GO" id="GO:0046872">
    <property type="term" value="F:metal ion binding"/>
    <property type="evidence" value="ECO:0007669"/>
    <property type="project" value="UniProtKB-KW"/>
</dbReference>
<dbReference type="RefSeq" id="WP_338393697.1">
    <property type="nucleotide sequence ID" value="NZ_AP025314.1"/>
</dbReference>
<evidence type="ECO:0000313" key="8">
    <source>
        <dbReference type="Proteomes" id="UP001348817"/>
    </source>
</evidence>
<dbReference type="PROSITE" id="PS51918">
    <property type="entry name" value="RADICAL_SAM"/>
    <property type="match status" value="1"/>
</dbReference>
<dbReference type="GO" id="GO:0051539">
    <property type="term" value="F:4 iron, 4 sulfur cluster binding"/>
    <property type="evidence" value="ECO:0007669"/>
    <property type="project" value="TreeGrafter"/>
</dbReference>
<comment type="cofactor">
    <cofactor evidence="1">
        <name>[4Fe-4S] cluster</name>
        <dbReference type="ChEBI" id="CHEBI:49883"/>
    </cofactor>
</comment>
<feature type="domain" description="Radical SAM core" evidence="6">
    <location>
        <begin position="29"/>
        <end position="265"/>
    </location>
</feature>
<accession>A0AAU9CGS4</accession>
<evidence type="ECO:0000256" key="5">
    <source>
        <dbReference type="ARBA" id="ARBA00023014"/>
    </source>
</evidence>
<keyword evidence="4" id="KW-0408">Iron</keyword>
<dbReference type="InterPro" id="IPR006638">
    <property type="entry name" value="Elp3/MiaA/NifB-like_rSAM"/>
</dbReference>
<name>A0AAU9CGS4_9BACT</name>
<dbReference type="Pfam" id="PF04055">
    <property type="entry name" value="Radical_SAM"/>
    <property type="match status" value="1"/>
</dbReference>